<gene>
    <name evidence="1" type="ORF">MCOR_20663</name>
</gene>
<organism evidence="1 2">
    <name type="scientific">Mytilus coruscus</name>
    <name type="common">Sea mussel</name>
    <dbReference type="NCBI Taxonomy" id="42192"/>
    <lineage>
        <taxon>Eukaryota</taxon>
        <taxon>Metazoa</taxon>
        <taxon>Spiralia</taxon>
        <taxon>Lophotrochozoa</taxon>
        <taxon>Mollusca</taxon>
        <taxon>Bivalvia</taxon>
        <taxon>Autobranchia</taxon>
        <taxon>Pteriomorphia</taxon>
        <taxon>Mytilida</taxon>
        <taxon>Mytiloidea</taxon>
        <taxon>Mytilidae</taxon>
        <taxon>Mytilinae</taxon>
        <taxon>Mytilus</taxon>
    </lineage>
</organism>
<sequence>MTFDSAAVVFKEKMEGQFLNPPIAELRPHEETVLDLRIVMAATMPNIEDEVVEPSSNTENTINHNLDDIIPYELGEFDEDDGEDHDFCGESGNDAHSARSNGINPWELLEGCKPAVQEFNKKMLLLQDYYDEFFKGSSAANRGTLSYLQNIFNYRKVKSDISDNFNYAWELICLATESYVCLLAMNSFEIKSTSDRLNSAPERTRTERSTFIL</sequence>
<proteinExistence type="predicted"/>
<name>A0A6J8BQJ7_MYTCO</name>
<dbReference type="AlphaFoldDB" id="A0A6J8BQJ7"/>
<dbReference type="OrthoDB" id="6146693at2759"/>
<accession>A0A6J8BQJ7</accession>
<dbReference type="Proteomes" id="UP000507470">
    <property type="component" value="Unassembled WGS sequence"/>
</dbReference>
<keyword evidence="2" id="KW-1185">Reference proteome</keyword>
<dbReference type="EMBL" id="CACVKT020003687">
    <property type="protein sequence ID" value="CAC5385084.1"/>
    <property type="molecule type" value="Genomic_DNA"/>
</dbReference>
<evidence type="ECO:0000313" key="1">
    <source>
        <dbReference type="EMBL" id="CAC5385084.1"/>
    </source>
</evidence>
<reference evidence="1 2" key="1">
    <citation type="submission" date="2020-06" db="EMBL/GenBank/DDBJ databases">
        <authorList>
            <person name="Li R."/>
            <person name="Bekaert M."/>
        </authorList>
    </citation>
    <scope>NUCLEOTIDE SEQUENCE [LARGE SCALE GENOMIC DNA]</scope>
    <source>
        <strain evidence="2">wild</strain>
    </source>
</reference>
<evidence type="ECO:0000313" key="2">
    <source>
        <dbReference type="Proteomes" id="UP000507470"/>
    </source>
</evidence>
<protein>
    <submittedName>
        <fullName evidence="1">Uncharacterized protein</fullName>
    </submittedName>
</protein>